<feature type="transmembrane region" description="Helical" evidence="1">
    <location>
        <begin position="94"/>
        <end position="116"/>
    </location>
</feature>
<dbReference type="EMBL" id="FOTC01000003">
    <property type="protein sequence ID" value="SFL25946.1"/>
    <property type="molecule type" value="Genomic_DNA"/>
</dbReference>
<keyword evidence="1" id="KW-0812">Transmembrane</keyword>
<evidence type="ECO:0000256" key="1">
    <source>
        <dbReference type="SAM" id="Phobius"/>
    </source>
</evidence>
<evidence type="ECO:0000313" key="3">
    <source>
        <dbReference type="EMBL" id="SFL25946.1"/>
    </source>
</evidence>
<dbReference type="AlphaFoldDB" id="A0A1I4GA18"/>
<gene>
    <name evidence="3" type="ORF">SAMN04487950_3091</name>
</gene>
<dbReference type="Proteomes" id="UP000199607">
    <property type="component" value="Unassembled WGS sequence"/>
</dbReference>
<feature type="transmembrane region" description="Helical" evidence="1">
    <location>
        <begin position="128"/>
        <end position="152"/>
    </location>
</feature>
<evidence type="ECO:0000259" key="2">
    <source>
        <dbReference type="Pfam" id="PF25913"/>
    </source>
</evidence>
<name>A0A1I4GA18_9EURY</name>
<dbReference type="InterPro" id="IPR058271">
    <property type="entry name" value="DUF7965"/>
</dbReference>
<dbReference type="STRING" id="553466.SAMN04487950_3091"/>
<evidence type="ECO:0000313" key="4">
    <source>
        <dbReference type="Proteomes" id="UP000199607"/>
    </source>
</evidence>
<feature type="transmembrane region" description="Helical" evidence="1">
    <location>
        <begin position="16"/>
        <end position="40"/>
    </location>
</feature>
<sequence length="171" mass="17859">MAERDEGAASTEPDSLLVWCLATFHTTLFVLVPLTLLHWAGALGDLLGGLSTTVGLALYGLLWATTWATNRRLLVTTPFAWTERWALSKASVKWGGVTGSCFFLELVAVVVGQAAVAGELGVPSAASVLPILFVLALGTLVAFVVGALVGVGQVVLDLTALRVVEVVSARN</sequence>
<organism evidence="3 4">
    <name type="scientific">Halogranum rubrum</name>
    <dbReference type="NCBI Taxonomy" id="553466"/>
    <lineage>
        <taxon>Archaea</taxon>
        <taxon>Methanobacteriati</taxon>
        <taxon>Methanobacteriota</taxon>
        <taxon>Stenosarchaea group</taxon>
        <taxon>Halobacteria</taxon>
        <taxon>Halobacteriales</taxon>
        <taxon>Haloferacaceae</taxon>
    </lineage>
</organism>
<keyword evidence="1" id="KW-1133">Transmembrane helix</keyword>
<proteinExistence type="predicted"/>
<keyword evidence="4" id="KW-1185">Reference proteome</keyword>
<keyword evidence="1" id="KW-0472">Membrane</keyword>
<dbReference type="Pfam" id="PF25913">
    <property type="entry name" value="DUF7965"/>
    <property type="match status" value="1"/>
</dbReference>
<feature type="domain" description="DUF7965" evidence="2">
    <location>
        <begin position="15"/>
        <end position="166"/>
    </location>
</feature>
<accession>A0A1I4GA18</accession>
<dbReference type="RefSeq" id="WP_089870263.1">
    <property type="nucleotide sequence ID" value="NZ_FOTC01000003.1"/>
</dbReference>
<feature type="transmembrane region" description="Helical" evidence="1">
    <location>
        <begin position="46"/>
        <end position="64"/>
    </location>
</feature>
<protein>
    <recommendedName>
        <fullName evidence="2">DUF7965 domain-containing protein</fullName>
    </recommendedName>
</protein>
<reference evidence="4" key="1">
    <citation type="submission" date="2016-10" db="EMBL/GenBank/DDBJ databases">
        <authorList>
            <person name="Varghese N."/>
            <person name="Submissions S."/>
        </authorList>
    </citation>
    <scope>NUCLEOTIDE SEQUENCE [LARGE SCALE GENOMIC DNA]</scope>
    <source>
        <strain evidence="4">CGMCC 1.7738</strain>
    </source>
</reference>